<proteinExistence type="predicted"/>
<organism evidence="3 4">
    <name type="scientific">Cylindrotheca closterium</name>
    <dbReference type="NCBI Taxonomy" id="2856"/>
    <lineage>
        <taxon>Eukaryota</taxon>
        <taxon>Sar</taxon>
        <taxon>Stramenopiles</taxon>
        <taxon>Ochrophyta</taxon>
        <taxon>Bacillariophyta</taxon>
        <taxon>Bacillariophyceae</taxon>
        <taxon>Bacillariophycidae</taxon>
        <taxon>Bacillariales</taxon>
        <taxon>Bacillariaceae</taxon>
        <taxon>Cylindrotheca</taxon>
    </lineage>
</organism>
<keyword evidence="1" id="KW-0812">Transmembrane</keyword>
<dbReference type="EMBL" id="CAKOGP040002258">
    <property type="protein sequence ID" value="CAJ1966170.1"/>
    <property type="molecule type" value="Genomic_DNA"/>
</dbReference>
<sequence>MIQLIQVVLSVSSLLLSLLLPSIDAASQCSFQNFCPNGVTRPNALVEAAGNGLTCQTISVGISFDMVPPEECSHLVFAEIFCCPPEEESNCFLCGNSDDNLGLYEDRIVEGETCGEINRKLQLNPREKSCNAWKGVYYDDMKSVDVKSYCGCPGMPAPNDCQLCGRGIPNDEIMELVDPAAQVPGAGDGYSNMTCLELLEYASHVTSSDTCGTLSTPEIQAACCAGASTSSGASSTRMAGSTTIFGTPFLSMGAGGLLLLMLLVR</sequence>
<dbReference type="AlphaFoldDB" id="A0AAD2G926"/>
<accession>A0AAD2G926</accession>
<keyword evidence="2" id="KW-0732">Signal</keyword>
<keyword evidence="1" id="KW-0472">Membrane</keyword>
<feature type="chain" id="PRO_5042207629" evidence="2">
    <location>
        <begin position="26"/>
        <end position="265"/>
    </location>
</feature>
<keyword evidence="1" id="KW-1133">Transmembrane helix</keyword>
<evidence type="ECO:0000256" key="2">
    <source>
        <dbReference type="SAM" id="SignalP"/>
    </source>
</evidence>
<evidence type="ECO:0000313" key="3">
    <source>
        <dbReference type="EMBL" id="CAJ1966170.1"/>
    </source>
</evidence>
<protein>
    <submittedName>
        <fullName evidence="3">Uncharacterized protein</fullName>
    </submittedName>
</protein>
<feature type="transmembrane region" description="Helical" evidence="1">
    <location>
        <begin position="244"/>
        <end position="264"/>
    </location>
</feature>
<gene>
    <name evidence="3" type="ORF">CYCCA115_LOCUS21753</name>
</gene>
<reference evidence="3" key="1">
    <citation type="submission" date="2023-08" db="EMBL/GenBank/DDBJ databases">
        <authorList>
            <person name="Audoor S."/>
            <person name="Bilcke G."/>
        </authorList>
    </citation>
    <scope>NUCLEOTIDE SEQUENCE</scope>
</reference>
<dbReference type="Proteomes" id="UP001295423">
    <property type="component" value="Unassembled WGS sequence"/>
</dbReference>
<feature type="signal peptide" evidence="2">
    <location>
        <begin position="1"/>
        <end position="25"/>
    </location>
</feature>
<evidence type="ECO:0000256" key="1">
    <source>
        <dbReference type="SAM" id="Phobius"/>
    </source>
</evidence>
<evidence type="ECO:0000313" key="4">
    <source>
        <dbReference type="Proteomes" id="UP001295423"/>
    </source>
</evidence>
<name>A0AAD2G926_9STRA</name>
<comment type="caution">
    <text evidence="3">The sequence shown here is derived from an EMBL/GenBank/DDBJ whole genome shotgun (WGS) entry which is preliminary data.</text>
</comment>
<keyword evidence="4" id="KW-1185">Reference proteome</keyword>